<protein>
    <submittedName>
        <fullName evidence="1">Cysteine peptidase C11 family protein</fullName>
    </submittedName>
</protein>
<dbReference type="PANTHER" id="PTHR37835">
    <property type="entry name" value="ALPHA-CLOSTRIPAIN"/>
    <property type="match status" value="1"/>
</dbReference>
<dbReference type="InterPro" id="IPR005077">
    <property type="entry name" value="Peptidase_C11"/>
</dbReference>
<comment type="caution">
    <text evidence="1">The sequence shown here is derived from an EMBL/GenBank/DDBJ whole genome shotgun (WGS) entry which is preliminary data.</text>
</comment>
<reference evidence="1 2" key="1">
    <citation type="submission" date="2019-06" db="EMBL/GenBank/DDBJ databases">
        <title>Pac Bio to generate improved reference genome sequences for organisms with transposon mutant libraries (support for FEBA project).</title>
        <authorList>
            <person name="Blow M."/>
        </authorList>
    </citation>
    <scope>NUCLEOTIDE SEQUENCE [LARGE SCALE GENOMIC DNA]</scope>
    <source>
        <strain evidence="1 2">USDA 1844</strain>
    </source>
</reference>
<dbReference type="RefSeq" id="WP_022718507.1">
    <property type="nucleotide sequence ID" value="NZ_ATTQ01000025.1"/>
</dbReference>
<dbReference type="Pfam" id="PF03415">
    <property type="entry name" value="Peptidase_C11"/>
    <property type="match status" value="2"/>
</dbReference>
<gene>
    <name evidence="1" type="ORF">BCL32_0166</name>
</gene>
<dbReference type="Gene3D" id="3.40.50.11970">
    <property type="match status" value="1"/>
</dbReference>
<name>A0A559TJQ6_9HYPH</name>
<dbReference type="PANTHER" id="PTHR37835:SF1">
    <property type="entry name" value="ALPHA-CLOSTRIPAIN"/>
    <property type="match status" value="1"/>
</dbReference>
<proteinExistence type="predicted"/>
<dbReference type="Proteomes" id="UP000319824">
    <property type="component" value="Unassembled WGS sequence"/>
</dbReference>
<evidence type="ECO:0000313" key="1">
    <source>
        <dbReference type="EMBL" id="TVZ74843.1"/>
    </source>
</evidence>
<evidence type="ECO:0000313" key="2">
    <source>
        <dbReference type="Proteomes" id="UP000319824"/>
    </source>
</evidence>
<dbReference type="AlphaFoldDB" id="A0A559TJQ6"/>
<dbReference type="EMBL" id="VISO01000001">
    <property type="protein sequence ID" value="TVZ74843.1"/>
    <property type="molecule type" value="Genomic_DNA"/>
</dbReference>
<accession>A0A559TJQ6</accession>
<organism evidence="1 2">
    <name type="scientific">Rhizobium mongolense USDA 1844</name>
    <dbReference type="NCBI Taxonomy" id="1079460"/>
    <lineage>
        <taxon>Bacteria</taxon>
        <taxon>Pseudomonadati</taxon>
        <taxon>Pseudomonadota</taxon>
        <taxon>Alphaproteobacteria</taxon>
        <taxon>Hyphomicrobiales</taxon>
        <taxon>Rhizobiaceae</taxon>
        <taxon>Rhizobium/Agrobacterium group</taxon>
        <taxon>Rhizobium</taxon>
    </lineage>
</organism>
<sequence length="446" mass="49202">MANIAEWTVMVFLNADNNLEQFGLKDFREMAKVGSDSNVNIVVQFDRNGGWATTTPQWRGCYRFKIGKGSSYTPAEALEYLGDTNMGSGITLRNFVDWATTKYPAKKYMLAIWNHGQGWRHFRTIRPNVSGLELSTFRQFRESRMVREAERQARTLSRREGLSDQTPVLRTQAIPLDVTVNGSVRSVSSDDTSGDTLYNREIQESLNGLNFDVIGFDACLMGMVETGYALRNVAKVMVGSEELEPGDGWNYAGWLQSLVDNPEMSGADLGTTMVRSYEDYYSGPGDDPATTLSAIDLSTMQNLATTIDGFANTLTNVSNADFGRIVSARRSCEEYAPGYGLHGVDLARFAEQAGAAFPNTDVGQAADAVFEAVRASVIANYAGAERQGAFGSHGLAIYFPETRANFNADPDHVGYIKTNAHYPVEFVQNHLWADFLLNRYLAGVTT</sequence>